<evidence type="ECO:0000256" key="5">
    <source>
        <dbReference type="ARBA" id="ARBA00022753"/>
    </source>
</evidence>
<dbReference type="InterPro" id="IPR039724">
    <property type="entry name" value="WDR91"/>
</dbReference>
<feature type="domain" description="ARMC9 CTLH-like" evidence="7">
    <location>
        <begin position="68"/>
        <end position="195"/>
    </location>
</feature>
<name>A0AAD9G8Z3_9STRA</name>
<dbReference type="InterPro" id="IPR056327">
    <property type="entry name" value="ARMC9_CTLH-like_dom"/>
</dbReference>
<dbReference type="Gene3D" id="2.130.10.10">
    <property type="entry name" value="YVTN repeat-like/Quinoprotein amine dehydrogenase"/>
    <property type="match status" value="1"/>
</dbReference>
<dbReference type="GO" id="GO:0051898">
    <property type="term" value="P:negative regulation of phosphatidylinositol 3-kinase/protein kinase B signal transduction"/>
    <property type="evidence" value="ECO:0007669"/>
    <property type="project" value="InterPro"/>
</dbReference>
<dbReference type="GO" id="GO:0045022">
    <property type="term" value="P:early endosome to late endosome transport"/>
    <property type="evidence" value="ECO:0007669"/>
    <property type="project" value="InterPro"/>
</dbReference>
<dbReference type="GO" id="GO:0141039">
    <property type="term" value="F:phosphatidylinositol 3-kinase inhibitor activity"/>
    <property type="evidence" value="ECO:0007669"/>
    <property type="project" value="InterPro"/>
</dbReference>
<feature type="region of interest" description="Disordered" evidence="6">
    <location>
        <begin position="858"/>
        <end position="921"/>
    </location>
</feature>
<dbReference type="InterPro" id="IPR006594">
    <property type="entry name" value="LisH"/>
</dbReference>
<dbReference type="InterPro" id="IPR015943">
    <property type="entry name" value="WD40/YVTN_repeat-like_dom_sf"/>
</dbReference>
<keyword evidence="5" id="KW-0967">Endosome</keyword>
<dbReference type="InterPro" id="IPR001680">
    <property type="entry name" value="WD40_rpt"/>
</dbReference>
<dbReference type="PROSITE" id="PS50896">
    <property type="entry name" value="LISH"/>
    <property type="match status" value="1"/>
</dbReference>
<evidence type="ECO:0000256" key="6">
    <source>
        <dbReference type="SAM" id="MobiDB-lite"/>
    </source>
</evidence>
<feature type="region of interest" description="Disordered" evidence="6">
    <location>
        <begin position="340"/>
        <end position="373"/>
    </location>
</feature>
<evidence type="ECO:0000256" key="3">
    <source>
        <dbReference type="ARBA" id="ARBA00006128"/>
    </source>
</evidence>
<evidence type="ECO:0000259" key="7">
    <source>
        <dbReference type="Pfam" id="PF23138"/>
    </source>
</evidence>
<evidence type="ECO:0000256" key="2">
    <source>
        <dbReference type="ARBA" id="ARBA00004414"/>
    </source>
</evidence>
<dbReference type="EMBL" id="JASMQC010000027">
    <property type="protein sequence ID" value="KAK1933989.1"/>
    <property type="molecule type" value="Genomic_DNA"/>
</dbReference>
<dbReference type="InterPro" id="IPR036322">
    <property type="entry name" value="WD40_repeat_dom_sf"/>
</dbReference>
<dbReference type="PANTHER" id="PTHR13083">
    <property type="entry name" value="WD REPEAT-CONTAINING PROTEIN 91"/>
    <property type="match status" value="1"/>
</dbReference>
<sequence length="1391" mass="155828">MTFRLGLVRNVTTKGGRASMEPPSLLPHVDELVMEYLLFRGFTKSFQVFNAERKRDRTRGFDVEQIISQLLVAVQNYQIENVLETWKFLTARFFNHLDASYASTLQQLETSLLRLYVVNAVKTGHREKAAEFFQLYADKLNASVAAHGTDSWSRWFILPYIEHPESDAYFQVFFGQPWLEAFVTSFRNFLSLVFRNLPLPKLLAFQLTRLEEPTLKLRLKVSQSEATRLRLYNSEATTKIRKLEEAGRQLHSILRMMVQHSFIEHFTASTPRYVDGLGDRNKNRSRSRSYGAATASVGLSPKQMKEIGELFGISSDEIPHVDPPVPVDPQDMPRQAEVYLPVDELSDDEELGEEDEEDDDDEDVQNDSVKASPVFSPIATASNSLVGGDGALTESSLTPIEPPWSIESPGKLDGNIRVSLIREFNMLNDWKPTKSVMTARSRFSADGEFIAIAKLGNNHIDIWSTNPVALSPSSTIKLPASLTSLSWLGPGPSKQLLACTLEDGETMLWDSDGQEVISCPPNEDNLQVQQLMCARDAPIAACMYTSRDEEDNALQQILVLHGGMEEPMQDYFPMEDKQLTCIAWENSGNVLITGSATGDIEFMDVIRPERIHRCNLISCSGSTRIDGGSLSAICLTPDGESMLSVHENGAIVMEWAVASILVAVASPIDAASDVRGSVIDVKPTLTRTYEMNKPLASTDVDIDSTIRFLGVSDYFVVTDSAALHIFKRGEKKCISTFVPNQTTVADLDWHSKLPVCCSANQDGAISLRLAFDNRLCYERDVIRQQALHQRKLEQVVPTCLSPSKVYLDSNTPAPQTHLAKNAKRLQIERDRQLDIYHQNQRLANKMDQIMNRQENIVLAASSTRSRPPQRSRRTGAESMPRVPSLGGDTDRAQTPGTVSPRFHSLQKPVHSPAHTHMPGIRIDSTQTPLLDCHLSPEYAMGRGDACKKPTLVNRAVQKRRQNAIEQENRRLKERLAHLKPYYNTKKWDGEWQQHAHRFGHLRQDGTVGYLLPHPKTPSRKIAPSSRERSNTTREQSVSRGGVKNQGLPSLDIRNKRNSSRAGRLRDLQHHQSKTCARQEDDAEGEDLQVLELFPCLLLEATTRQGVEVSVDELQIELNRSGIAELGDRGLMVHGSWKDGILGELLVNHDTLVQVAQVVDDLEIMIKLETVSQIPNTGNVPSLSTLLTDDELQKLLVGVVQQLRFQVTPTPPDASSNPQLLLSWALPIRNGVNTSGISNSPKERSRPRTCPSTIVSENENQRKVSEIQTEDYPDDFTAVSFRSEADTDPLETEWVIRRKTATSLNLDGRQWRIVVCKESAWYLVSSWFDEETGIQTIKTTGVGNSTRDVEVPLVEISYNITEMQELLQQLDGGVFTVPELLKKTVPLYSLET</sequence>
<gene>
    <name evidence="8" type="ORF">P3T76_011749</name>
</gene>
<comment type="similarity">
    <text evidence="3">Belongs to the WD repeat WDR91 family.</text>
</comment>
<evidence type="ECO:0000313" key="8">
    <source>
        <dbReference type="EMBL" id="KAK1933989.1"/>
    </source>
</evidence>
<dbReference type="SUPFAM" id="SSF50978">
    <property type="entry name" value="WD40 repeat-like"/>
    <property type="match status" value="1"/>
</dbReference>
<evidence type="ECO:0000256" key="1">
    <source>
        <dbReference type="ARBA" id="ARBA00004220"/>
    </source>
</evidence>
<feature type="region of interest" description="Disordered" evidence="6">
    <location>
        <begin position="1006"/>
        <end position="1081"/>
    </location>
</feature>
<protein>
    <submittedName>
        <fullName evidence="8">WD repeat-containing protein 91</fullName>
    </submittedName>
</protein>
<comment type="similarity">
    <text evidence="4">Belongs to the CFAP97 family.</text>
</comment>
<accession>A0AAD9G8Z3</accession>
<feature type="compositionally biased region" description="Acidic residues" evidence="6">
    <location>
        <begin position="344"/>
        <end position="365"/>
    </location>
</feature>
<dbReference type="Proteomes" id="UP001259832">
    <property type="component" value="Unassembled WGS sequence"/>
</dbReference>
<dbReference type="PANTHER" id="PTHR13083:SF3">
    <property type="entry name" value="WD REPEAT-CONTAINING PROTEIN 91"/>
    <property type="match status" value="1"/>
</dbReference>
<feature type="region of interest" description="Disordered" evidence="6">
    <location>
        <begin position="274"/>
        <end position="297"/>
    </location>
</feature>
<dbReference type="GO" id="GO:0031901">
    <property type="term" value="C:early endosome membrane"/>
    <property type="evidence" value="ECO:0007669"/>
    <property type="project" value="UniProtKB-SubCell"/>
</dbReference>
<comment type="caution">
    <text evidence="8">The sequence shown here is derived from an EMBL/GenBank/DDBJ whole genome shotgun (WGS) entry which is preliminary data.</text>
</comment>
<dbReference type="SMART" id="SM00320">
    <property type="entry name" value="WD40"/>
    <property type="match status" value="3"/>
</dbReference>
<dbReference type="Pfam" id="PF13879">
    <property type="entry name" value="Hmw_CFAP97"/>
    <property type="match status" value="1"/>
</dbReference>
<proteinExistence type="inferred from homology"/>
<dbReference type="InterPro" id="IPR029488">
    <property type="entry name" value="Hmw/CFAP97"/>
</dbReference>
<dbReference type="GO" id="GO:0031902">
    <property type="term" value="C:late endosome membrane"/>
    <property type="evidence" value="ECO:0007669"/>
    <property type="project" value="UniProtKB-SubCell"/>
</dbReference>
<evidence type="ECO:0000313" key="9">
    <source>
        <dbReference type="Proteomes" id="UP001259832"/>
    </source>
</evidence>
<keyword evidence="9" id="KW-1185">Reference proteome</keyword>
<dbReference type="Pfam" id="PF23138">
    <property type="entry name" value="CTLH_Armc9"/>
    <property type="match status" value="1"/>
</dbReference>
<reference evidence="8" key="1">
    <citation type="submission" date="2023-08" db="EMBL/GenBank/DDBJ databases">
        <title>Reference Genome Resource for the Citrus Pathogen Phytophthora citrophthora.</title>
        <authorList>
            <person name="Moller H."/>
            <person name="Coetzee B."/>
            <person name="Rose L.J."/>
            <person name="Van Niekerk J.M."/>
        </authorList>
    </citation>
    <scope>NUCLEOTIDE SEQUENCE</scope>
    <source>
        <strain evidence="8">STE-U-9442</strain>
    </source>
</reference>
<organism evidence="8 9">
    <name type="scientific">Phytophthora citrophthora</name>
    <dbReference type="NCBI Taxonomy" id="4793"/>
    <lineage>
        <taxon>Eukaryota</taxon>
        <taxon>Sar</taxon>
        <taxon>Stramenopiles</taxon>
        <taxon>Oomycota</taxon>
        <taxon>Peronosporomycetes</taxon>
        <taxon>Peronosporales</taxon>
        <taxon>Peronosporaceae</taxon>
        <taxon>Phytophthora</taxon>
    </lineage>
</organism>
<comment type="subcellular location">
    <subcellularLocation>
        <location evidence="1">Early endosome membrane</location>
        <topology evidence="1">Peripheral membrane protein</topology>
    </subcellularLocation>
    <subcellularLocation>
        <location evidence="2">Late endosome membrane</location>
    </subcellularLocation>
</comment>
<evidence type="ECO:0000256" key="4">
    <source>
        <dbReference type="ARBA" id="ARBA00008315"/>
    </source>
</evidence>